<dbReference type="VEuPathDB" id="PlasmoDB:PmUG01_13037600"/>
<gene>
    <name evidence="1" type="ORF">PMALA_068900</name>
</gene>
<organism evidence="1 2">
    <name type="scientific">Plasmodium malariae</name>
    <dbReference type="NCBI Taxonomy" id="5858"/>
    <lineage>
        <taxon>Eukaryota</taxon>
        <taxon>Sar</taxon>
        <taxon>Alveolata</taxon>
        <taxon>Apicomplexa</taxon>
        <taxon>Aconoidasida</taxon>
        <taxon>Haemosporida</taxon>
        <taxon>Plasmodiidae</taxon>
        <taxon>Plasmodium</taxon>
        <taxon>Plasmodium (Plasmodium)</taxon>
    </lineage>
</organism>
<dbReference type="AlphaFoldDB" id="A0A1A8X3W1"/>
<evidence type="ECO:0000313" key="1">
    <source>
        <dbReference type="EMBL" id="SBS99285.1"/>
    </source>
</evidence>
<proteinExistence type="predicted"/>
<accession>A0A1A8X3W1</accession>
<evidence type="ECO:0000313" key="2">
    <source>
        <dbReference type="Proteomes" id="UP000078597"/>
    </source>
</evidence>
<name>A0A1A8X3W1_PLAMA</name>
<protein>
    <submittedName>
        <fullName evidence="1">Uncharacterized protein</fullName>
    </submittedName>
</protein>
<dbReference type="EMBL" id="FLQW01005651">
    <property type="protein sequence ID" value="SBS99285.1"/>
    <property type="molecule type" value="Genomic_DNA"/>
</dbReference>
<sequence>MRESKKKQSNNVRIKEQKLEQNKYEISRSDCDEFIRVVKKYEICERTKLFGSSFNRQDLIEYCKLNEIPLNEQTIDCMFEELFLNNRNTKE</sequence>
<reference evidence="2" key="1">
    <citation type="submission" date="2016-05" db="EMBL/GenBank/DDBJ databases">
        <authorList>
            <person name="Naeem Raeece"/>
        </authorList>
    </citation>
    <scope>NUCLEOTIDE SEQUENCE [LARGE SCALE GENOMIC DNA]</scope>
</reference>
<dbReference type="Proteomes" id="UP000078597">
    <property type="component" value="Unassembled WGS sequence"/>
</dbReference>